<sequence>MSLAYTTVPLQVKGVNLELSTIHRLNSTAPVLFLHGFGSCKEDLADFFLHPTLEKYGFIAYDAPGCGNSTTDDLSAIDMPFLLATVEEFLAHFGISQIHIIGHSMGGLTALLFAHRHPGRVLSFVDIKGNLAPEDCFLSRQTYEHPSENPDEFFEAFIDRTRNTKSYSSPLFASVLRTRVRAAAVKPIFESMVRYSDEDDLVTKFIKLECPRMFVFGEENQELSYLERLGKEGVQLALIPESGHFPMYANPVEMYRRIAGFLDTVETGQSDR</sequence>
<organism evidence="2 3">
    <name type="scientific">Penicillium chermesinum</name>
    <dbReference type="NCBI Taxonomy" id="63820"/>
    <lineage>
        <taxon>Eukaryota</taxon>
        <taxon>Fungi</taxon>
        <taxon>Dikarya</taxon>
        <taxon>Ascomycota</taxon>
        <taxon>Pezizomycotina</taxon>
        <taxon>Eurotiomycetes</taxon>
        <taxon>Eurotiomycetidae</taxon>
        <taxon>Eurotiales</taxon>
        <taxon>Aspergillaceae</taxon>
        <taxon>Penicillium</taxon>
    </lineage>
</organism>
<proteinExistence type="predicted"/>
<reference evidence="2" key="2">
    <citation type="journal article" date="2023" name="IMA Fungus">
        <title>Comparative genomic study of the Penicillium genus elucidates a diverse pangenome and 15 lateral gene transfer events.</title>
        <authorList>
            <person name="Petersen C."/>
            <person name="Sorensen T."/>
            <person name="Nielsen M.R."/>
            <person name="Sondergaard T.E."/>
            <person name="Sorensen J.L."/>
            <person name="Fitzpatrick D.A."/>
            <person name="Frisvad J.C."/>
            <person name="Nielsen K.L."/>
        </authorList>
    </citation>
    <scope>NUCLEOTIDE SEQUENCE</scope>
    <source>
        <strain evidence="2">IBT 19713</strain>
    </source>
</reference>
<dbReference type="SUPFAM" id="SSF53474">
    <property type="entry name" value="alpha/beta-Hydrolases"/>
    <property type="match status" value="1"/>
</dbReference>
<dbReference type="Gene3D" id="3.40.50.1820">
    <property type="entry name" value="alpha/beta hydrolase"/>
    <property type="match status" value="1"/>
</dbReference>
<dbReference type="AlphaFoldDB" id="A0A9W9PA94"/>
<comment type="caution">
    <text evidence="2">The sequence shown here is derived from an EMBL/GenBank/DDBJ whole genome shotgun (WGS) entry which is preliminary data.</text>
</comment>
<dbReference type="GO" id="GO:0046464">
    <property type="term" value="P:acylglycerol catabolic process"/>
    <property type="evidence" value="ECO:0007669"/>
    <property type="project" value="TreeGrafter"/>
</dbReference>
<dbReference type="GeneID" id="83200511"/>
<keyword evidence="3" id="KW-1185">Reference proteome</keyword>
<dbReference type="Pfam" id="PF00561">
    <property type="entry name" value="Abhydrolase_1"/>
    <property type="match status" value="1"/>
</dbReference>
<dbReference type="InterPro" id="IPR050266">
    <property type="entry name" value="AB_hydrolase_sf"/>
</dbReference>
<dbReference type="InterPro" id="IPR000073">
    <property type="entry name" value="AB_hydrolase_1"/>
</dbReference>
<gene>
    <name evidence="2" type="ORF">N7468_003911</name>
</gene>
<dbReference type="RefSeq" id="XP_058332211.1">
    <property type="nucleotide sequence ID" value="XM_058473208.1"/>
</dbReference>
<evidence type="ECO:0000259" key="1">
    <source>
        <dbReference type="Pfam" id="PF00561"/>
    </source>
</evidence>
<protein>
    <recommendedName>
        <fullName evidence="1">AB hydrolase-1 domain-containing protein</fullName>
    </recommendedName>
</protein>
<evidence type="ECO:0000313" key="2">
    <source>
        <dbReference type="EMBL" id="KAJ5239292.1"/>
    </source>
</evidence>
<reference evidence="2" key="1">
    <citation type="submission" date="2022-11" db="EMBL/GenBank/DDBJ databases">
        <authorList>
            <person name="Petersen C."/>
        </authorList>
    </citation>
    <scope>NUCLEOTIDE SEQUENCE</scope>
    <source>
        <strain evidence="2">IBT 19713</strain>
    </source>
</reference>
<accession>A0A9W9PA94</accession>
<dbReference type="PANTHER" id="PTHR43798">
    <property type="entry name" value="MONOACYLGLYCEROL LIPASE"/>
    <property type="match status" value="1"/>
</dbReference>
<dbReference type="InterPro" id="IPR029058">
    <property type="entry name" value="AB_hydrolase_fold"/>
</dbReference>
<dbReference type="GO" id="GO:0017000">
    <property type="term" value="P:antibiotic biosynthetic process"/>
    <property type="evidence" value="ECO:0007669"/>
    <property type="project" value="UniProtKB-ARBA"/>
</dbReference>
<dbReference type="Proteomes" id="UP001150941">
    <property type="component" value="Unassembled WGS sequence"/>
</dbReference>
<dbReference type="PANTHER" id="PTHR43798:SF33">
    <property type="entry name" value="HYDROLASE, PUTATIVE (AFU_ORTHOLOGUE AFUA_2G14860)-RELATED"/>
    <property type="match status" value="1"/>
</dbReference>
<dbReference type="GO" id="GO:0072330">
    <property type="term" value="P:monocarboxylic acid biosynthetic process"/>
    <property type="evidence" value="ECO:0007669"/>
    <property type="project" value="UniProtKB-ARBA"/>
</dbReference>
<dbReference type="GO" id="GO:0016020">
    <property type="term" value="C:membrane"/>
    <property type="evidence" value="ECO:0007669"/>
    <property type="project" value="TreeGrafter"/>
</dbReference>
<evidence type="ECO:0000313" key="3">
    <source>
        <dbReference type="Proteomes" id="UP001150941"/>
    </source>
</evidence>
<dbReference type="OrthoDB" id="190201at2759"/>
<feature type="domain" description="AB hydrolase-1" evidence="1">
    <location>
        <begin position="30"/>
        <end position="162"/>
    </location>
</feature>
<dbReference type="GO" id="GO:0047372">
    <property type="term" value="F:monoacylglycerol lipase activity"/>
    <property type="evidence" value="ECO:0007669"/>
    <property type="project" value="TreeGrafter"/>
</dbReference>
<dbReference type="PRINTS" id="PR00111">
    <property type="entry name" value="ABHYDROLASE"/>
</dbReference>
<dbReference type="EMBL" id="JAPQKS010000003">
    <property type="protein sequence ID" value="KAJ5239292.1"/>
    <property type="molecule type" value="Genomic_DNA"/>
</dbReference>
<name>A0A9W9PA94_9EURO</name>